<accession>A0ABQ5KPE2</accession>
<evidence type="ECO:0000313" key="3">
    <source>
        <dbReference type="Proteomes" id="UP001057375"/>
    </source>
</evidence>
<comment type="caution">
    <text evidence="2">The sequence shown here is derived from an EMBL/GenBank/DDBJ whole genome shotgun (WGS) entry which is preliminary data.</text>
</comment>
<organism evidence="2 3">
    <name type="scientific">Aduncisulcus paluster</name>
    <dbReference type="NCBI Taxonomy" id="2918883"/>
    <lineage>
        <taxon>Eukaryota</taxon>
        <taxon>Metamonada</taxon>
        <taxon>Carpediemonas-like organisms</taxon>
        <taxon>Aduncisulcus</taxon>
    </lineage>
</organism>
<sequence>MDFVDERVHSVCFGGTVHVVTESSYRVGTCIRKVDGKSSKGERFYLVRHGKTSERIKTEMCPVPESFQGQSSTYQPSFEGFRCFEHISVDTVGPLPEDNNGYKHLLVAIDDFSRTLLGGCDTTSSFTNSNFNGRTSIGSSAIDMFTRKIPLPSVRNILLAGMRIHSITSLDVALGIALEALKDARKTHHAPRSRKQSSGGGKRRRSTKTCNYCSKVGYDETECRKKMRDEAQKKQKGRNASSRHISIENEEDSMEARSVAATLGCQRGKCTAMWK</sequence>
<protein>
    <submittedName>
        <fullName evidence="2">Uncharacterized protein</fullName>
    </submittedName>
</protein>
<dbReference type="InterPro" id="IPR036397">
    <property type="entry name" value="RNaseH_sf"/>
</dbReference>
<name>A0ABQ5KPE2_9EUKA</name>
<proteinExistence type="predicted"/>
<feature type="region of interest" description="Disordered" evidence="1">
    <location>
        <begin position="184"/>
        <end position="207"/>
    </location>
</feature>
<dbReference type="EMBL" id="BQXS01010798">
    <property type="protein sequence ID" value="GKT34346.1"/>
    <property type="molecule type" value="Genomic_DNA"/>
</dbReference>
<evidence type="ECO:0000313" key="2">
    <source>
        <dbReference type="EMBL" id="GKT34346.1"/>
    </source>
</evidence>
<keyword evidence="3" id="KW-1185">Reference proteome</keyword>
<dbReference type="Proteomes" id="UP001057375">
    <property type="component" value="Unassembled WGS sequence"/>
</dbReference>
<evidence type="ECO:0000256" key="1">
    <source>
        <dbReference type="SAM" id="MobiDB-lite"/>
    </source>
</evidence>
<feature type="compositionally biased region" description="Basic residues" evidence="1">
    <location>
        <begin position="185"/>
        <end position="207"/>
    </location>
</feature>
<reference evidence="2" key="1">
    <citation type="submission" date="2022-03" db="EMBL/GenBank/DDBJ databases">
        <title>Draft genome sequence of Aduncisulcus paluster, a free-living microaerophilic Fornicata.</title>
        <authorList>
            <person name="Yuyama I."/>
            <person name="Kume K."/>
            <person name="Tamura T."/>
            <person name="Inagaki Y."/>
            <person name="Hashimoto T."/>
        </authorList>
    </citation>
    <scope>NUCLEOTIDE SEQUENCE</scope>
    <source>
        <strain evidence="2">NY0171</strain>
    </source>
</reference>
<dbReference type="Gene3D" id="3.30.420.10">
    <property type="entry name" value="Ribonuclease H-like superfamily/Ribonuclease H"/>
    <property type="match status" value="1"/>
</dbReference>
<gene>
    <name evidence="2" type="ORF">ADUPG1_007714</name>
</gene>
<feature type="region of interest" description="Disordered" evidence="1">
    <location>
        <begin position="229"/>
        <end position="253"/>
    </location>
</feature>